<dbReference type="SUPFAM" id="SSF100950">
    <property type="entry name" value="NagB/RpiA/CoA transferase-like"/>
    <property type="match status" value="1"/>
</dbReference>
<organism evidence="2">
    <name type="scientific">Flexilinea flocculi</name>
    <dbReference type="NCBI Taxonomy" id="1678840"/>
    <lineage>
        <taxon>Bacteria</taxon>
        <taxon>Bacillati</taxon>
        <taxon>Chloroflexota</taxon>
        <taxon>Anaerolineae</taxon>
        <taxon>Anaerolineales</taxon>
        <taxon>Anaerolineaceae</taxon>
        <taxon>Flexilinea</taxon>
    </lineage>
</organism>
<dbReference type="PIRSF" id="PIRSF020269">
    <property type="entry name" value="DUF1121"/>
    <property type="match status" value="1"/>
</dbReference>
<dbReference type="InterPro" id="IPR024185">
    <property type="entry name" value="FTHF_cligase-like_sf"/>
</dbReference>
<keyword evidence="3" id="KW-1185">Reference proteome</keyword>
<dbReference type="Gene3D" id="3.40.50.10420">
    <property type="entry name" value="NagB/RpiA/CoA transferase-like"/>
    <property type="match status" value="1"/>
</dbReference>
<dbReference type="InterPro" id="IPR003741">
    <property type="entry name" value="LUD_dom"/>
</dbReference>
<accession>A0A0K8P912</accession>
<dbReference type="PATRIC" id="fig|1678840.3.peg.71"/>
<dbReference type="Pfam" id="PF02589">
    <property type="entry name" value="LUD_dom"/>
    <property type="match status" value="1"/>
</dbReference>
<dbReference type="PANTHER" id="PTHR36179">
    <property type="entry name" value="LUD_DOM DOMAIN-CONTAINING PROTEIN"/>
    <property type="match status" value="1"/>
</dbReference>
<reference evidence="2" key="1">
    <citation type="journal article" date="2015" name="Genome Announc.">
        <title>Draft Genome Sequence of Anaerolineae Strain TC1, a Novel Isolate from a Methanogenic Wastewater Treatment System.</title>
        <authorList>
            <person name="Matsuura N."/>
            <person name="Tourlousse D.M."/>
            <person name="Sun L."/>
            <person name="Toyonaga M."/>
            <person name="Kuroda K."/>
            <person name="Ohashi A."/>
            <person name="Cruz R."/>
            <person name="Yamaguchi T."/>
            <person name="Sekiguchi Y."/>
        </authorList>
    </citation>
    <scope>NUCLEOTIDE SEQUENCE [LARGE SCALE GENOMIC DNA]</scope>
    <source>
        <strain evidence="2">TC1</strain>
    </source>
</reference>
<dbReference type="Proteomes" id="UP000053370">
    <property type="component" value="Unassembled WGS sequence"/>
</dbReference>
<dbReference type="PANTHER" id="PTHR36179:SF2">
    <property type="entry name" value="LUD DOMAIN-CONTAINING PROTEIN"/>
    <property type="match status" value="1"/>
</dbReference>
<dbReference type="InterPro" id="IPR009501">
    <property type="entry name" value="UCP020269"/>
</dbReference>
<proteinExistence type="predicted"/>
<dbReference type="OrthoDB" id="9809147at2"/>
<dbReference type="STRING" id="1678840.ATC1_1157"/>
<evidence type="ECO:0000313" key="2">
    <source>
        <dbReference type="EMBL" id="GAP39138.1"/>
    </source>
</evidence>
<evidence type="ECO:0000313" key="3">
    <source>
        <dbReference type="Proteomes" id="UP000053370"/>
    </source>
</evidence>
<sequence>MAQTPVQIRNDKLAEKVVKALNSRHFEAYYCPTKEAALEKALSLIPKTDVVAWGGSETIKQIGLWQYVIDNGYTVINRDLGKSPEERTELMRKALTCDTFLMSSNAISEDGQLVNVDGNGNRVAALIFGPKQVIVIAGINKVVKSVEDAVVRARTIAAPINVQRYETKTPCNVTGTCEDCISPDCICANVVTTRISRPAKKVKVILVGESLGF</sequence>
<protein>
    <submittedName>
        <fullName evidence="2">Uncharacterized ACR, YkgG family COG1556</fullName>
    </submittedName>
</protein>
<dbReference type="EMBL" id="DF968179">
    <property type="protein sequence ID" value="GAP39138.1"/>
    <property type="molecule type" value="Genomic_DNA"/>
</dbReference>
<dbReference type="InterPro" id="IPR037171">
    <property type="entry name" value="NagB/RpiA_transferase-like"/>
</dbReference>
<dbReference type="AlphaFoldDB" id="A0A0K8P912"/>
<feature type="domain" description="LUD" evidence="1">
    <location>
        <begin position="15"/>
        <end position="207"/>
    </location>
</feature>
<name>A0A0K8P912_9CHLR</name>
<dbReference type="RefSeq" id="WP_062276875.1">
    <property type="nucleotide sequence ID" value="NZ_DF968179.1"/>
</dbReference>
<evidence type="ECO:0000259" key="1">
    <source>
        <dbReference type="Pfam" id="PF02589"/>
    </source>
</evidence>
<gene>
    <name evidence="2" type="ORF">ATC1_1157</name>
</gene>